<dbReference type="AlphaFoldDB" id="A0A3B0W3B6"/>
<accession>A0A3B0W3B6</accession>
<dbReference type="EMBL" id="UOFE01000002">
    <property type="protein sequence ID" value="VAW50335.1"/>
    <property type="molecule type" value="Genomic_DNA"/>
</dbReference>
<gene>
    <name evidence="1" type="ORF">MNBD_GAMMA05-1364</name>
</gene>
<sequence length="166" mass="18501">MKTQKQKLTFILTLFAFSVLVSMNAYAEEGAIRFSNNAYKQVITKSAGGEVKYDYIEPKLVVPDDVILYEIFFENVSKQDVSNIVINNPIANNSNYRGNSAAGDSTEITYSVDGESFAAADALTVKDQTGKSWQAKPEDYTAIRWIYKKALKPGEKGKVTYKTTIK</sequence>
<reference evidence="1" key="1">
    <citation type="submission" date="2018-06" db="EMBL/GenBank/DDBJ databases">
        <authorList>
            <person name="Zhirakovskaya E."/>
        </authorList>
    </citation>
    <scope>NUCLEOTIDE SEQUENCE</scope>
</reference>
<evidence type="ECO:0008006" key="2">
    <source>
        <dbReference type="Google" id="ProtNLM"/>
    </source>
</evidence>
<organism evidence="1">
    <name type="scientific">hydrothermal vent metagenome</name>
    <dbReference type="NCBI Taxonomy" id="652676"/>
    <lineage>
        <taxon>unclassified sequences</taxon>
        <taxon>metagenomes</taxon>
        <taxon>ecological metagenomes</taxon>
    </lineage>
</organism>
<proteinExistence type="predicted"/>
<name>A0A3B0W3B6_9ZZZZ</name>
<protein>
    <recommendedName>
        <fullName evidence="2">DUF11 domain-containing protein</fullName>
    </recommendedName>
</protein>
<evidence type="ECO:0000313" key="1">
    <source>
        <dbReference type="EMBL" id="VAW50335.1"/>
    </source>
</evidence>